<proteinExistence type="predicted"/>
<dbReference type="EMBL" id="NBSK02000008">
    <property type="protein sequence ID" value="KAJ0193051.1"/>
    <property type="molecule type" value="Genomic_DNA"/>
</dbReference>
<name>A0A9R1USY1_LACSA</name>
<accession>A0A9R1USY1</accession>
<evidence type="ECO:0000256" key="1">
    <source>
        <dbReference type="SAM" id="Phobius"/>
    </source>
</evidence>
<evidence type="ECO:0000313" key="3">
    <source>
        <dbReference type="Proteomes" id="UP000235145"/>
    </source>
</evidence>
<dbReference type="Proteomes" id="UP000235145">
    <property type="component" value="Unassembled WGS sequence"/>
</dbReference>
<keyword evidence="1" id="KW-0472">Membrane</keyword>
<dbReference type="AlphaFoldDB" id="A0A9R1USY1"/>
<gene>
    <name evidence="2" type="ORF">LSAT_V11C800451440</name>
</gene>
<organism evidence="2 3">
    <name type="scientific">Lactuca sativa</name>
    <name type="common">Garden lettuce</name>
    <dbReference type="NCBI Taxonomy" id="4236"/>
    <lineage>
        <taxon>Eukaryota</taxon>
        <taxon>Viridiplantae</taxon>
        <taxon>Streptophyta</taxon>
        <taxon>Embryophyta</taxon>
        <taxon>Tracheophyta</taxon>
        <taxon>Spermatophyta</taxon>
        <taxon>Magnoliopsida</taxon>
        <taxon>eudicotyledons</taxon>
        <taxon>Gunneridae</taxon>
        <taxon>Pentapetalae</taxon>
        <taxon>asterids</taxon>
        <taxon>campanulids</taxon>
        <taxon>Asterales</taxon>
        <taxon>Asteraceae</taxon>
        <taxon>Cichorioideae</taxon>
        <taxon>Cichorieae</taxon>
        <taxon>Lactucinae</taxon>
        <taxon>Lactuca</taxon>
    </lineage>
</organism>
<keyword evidence="1" id="KW-0812">Transmembrane</keyword>
<feature type="transmembrane region" description="Helical" evidence="1">
    <location>
        <begin position="159"/>
        <end position="179"/>
    </location>
</feature>
<comment type="caution">
    <text evidence="2">The sequence shown here is derived from an EMBL/GenBank/DDBJ whole genome shotgun (WGS) entry which is preliminary data.</text>
</comment>
<evidence type="ECO:0000313" key="2">
    <source>
        <dbReference type="EMBL" id="KAJ0193051.1"/>
    </source>
</evidence>
<keyword evidence="1" id="KW-1133">Transmembrane helix</keyword>
<reference evidence="2 3" key="1">
    <citation type="journal article" date="2017" name="Nat. Commun.">
        <title>Genome assembly with in vitro proximity ligation data and whole-genome triplication in lettuce.</title>
        <authorList>
            <person name="Reyes-Chin-Wo S."/>
            <person name="Wang Z."/>
            <person name="Yang X."/>
            <person name="Kozik A."/>
            <person name="Arikit S."/>
            <person name="Song C."/>
            <person name="Xia L."/>
            <person name="Froenicke L."/>
            <person name="Lavelle D.O."/>
            <person name="Truco M.J."/>
            <person name="Xia R."/>
            <person name="Zhu S."/>
            <person name="Xu C."/>
            <person name="Xu H."/>
            <person name="Xu X."/>
            <person name="Cox K."/>
            <person name="Korf I."/>
            <person name="Meyers B.C."/>
            <person name="Michelmore R.W."/>
        </authorList>
    </citation>
    <scope>NUCLEOTIDE SEQUENCE [LARGE SCALE GENOMIC DNA]</scope>
    <source>
        <strain evidence="3">cv. Salinas</strain>
        <tissue evidence="2">Seedlings</tissue>
    </source>
</reference>
<protein>
    <submittedName>
        <fullName evidence="2">Uncharacterized protein</fullName>
    </submittedName>
</protein>
<sequence length="246" mass="27272">MIKKSTSLPITTSPQVYVVATTGGTSTTSLPDIAAIQSQLNNLQLFASQLGCQLNPMSSQNTQTQAYYASRPSNNRDNQNVEAIFVATHEVTRIIENTVYGHCNRCSIGHLPSQCPNQPNMSNSQTSIATYSAATWFTDTGENSHATPNLSNLDNSEHIMVMTLSLFVTVTLFPLFILVHQNTFLNLLSVQQFCHDNDVYFEFHTSFFVVKDEAPTLSSFRVQEITGSTRFVFLNFNPFPSSPSQP</sequence>
<keyword evidence="3" id="KW-1185">Reference proteome</keyword>